<keyword evidence="2" id="KW-0812">Transmembrane</keyword>
<dbReference type="AlphaFoldDB" id="A0A151GBW8"/>
<feature type="transmembrane region" description="Helical" evidence="2">
    <location>
        <begin position="111"/>
        <end position="130"/>
    </location>
</feature>
<feature type="transmembrane region" description="Helical" evidence="2">
    <location>
        <begin position="197"/>
        <end position="215"/>
    </location>
</feature>
<comment type="caution">
    <text evidence="3">The sequence shown here is derived from an EMBL/GenBank/DDBJ whole genome shotgun (WGS) entry which is preliminary data.</text>
</comment>
<feature type="transmembrane region" description="Helical" evidence="2">
    <location>
        <begin position="37"/>
        <end position="58"/>
    </location>
</feature>
<dbReference type="STRING" id="98403.A0A151GBW8"/>
<dbReference type="Proteomes" id="UP000076580">
    <property type="component" value="Chromosome 03"/>
</dbReference>
<dbReference type="GO" id="GO:0016740">
    <property type="term" value="F:transferase activity"/>
    <property type="evidence" value="ECO:0007669"/>
    <property type="project" value="UniProtKB-KW"/>
</dbReference>
<dbReference type="PANTHER" id="PTHR12203">
    <property type="entry name" value="KDEL LYS-ASP-GLU-LEU CONTAINING - RELATED"/>
    <property type="match status" value="1"/>
</dbReference>
<dbReference type="PANTHER" id="PTHR12203:SF35">
    <property type="entry name" value="PROTEIN O-GLUCOSYLTRANSFERASE 1"/>
    <property type="match status" value="1"/>
</dbReference>
<evidence type="ECO:0000313" key="4">
    <source>
        <dbReference type="Proteomes" id="UP000076580"/>
    </source>
</evidence>
<organism evidence="3 4">
    <name type="scientific">Drechmeria coniospora</name>
    <name type="common">Nematophagous fungus</name>
    <name type="synonym">Meria coniospora</name>
    <dbReference type="NCBI Taxonomy" id="98403"/>
    <lineage>
        <taxon>Eukaryota</taxon>
        <taxon>Fungi</taxon>
        <taxon>Dikarya</taxon>
        <taxon>Ascomycota</taxon>
        <taxon>Pezizomycotina</taxon>
        <taxon>Sordariomycetes</taxon>
        <taxon>Hypocreomycetidae</taxon>
        <taxon>Hypocreales</taxon>
        <taxon>Ophiocordycipitaceae</taxon>
        <taxon>Drechmeria</taxon>
    </lineage>
</organism>
<accession>A0A151GBW8</accession>
<gene>
    <name evidence="3" type="ORF">DCS_06513</name>
</gene>
<protein>
    <submittedName>
        <fullName evidence="3">Glycosyltransferase family 90 protein</fullName>
    </submittedName>
</protein>
<reference evidence="3 4" key="1">
    <citation type="journal article" date="2016" name="Sci. Rep.">
        <title>Insights into Adaptations to a Near-Obligate Nematode Endoparasitic Lifestyle from the Finished Genome of Drechmeria coniospora.</title>
        <authorList>
            <person name="Zhang L."/>
            <person name="Zhou Z."/>
            <person name="Guo Q."/>
            <person name="Fokkens L."/>
            <person name="Miskei M."/>
            <person name="Pocsi I."/>
            <person name="Zhang W."/>
            <person name="Chen M."/>
            <person name="Wang L."/>
            <person name="Sun Y."/>
            <person name="Donzelli B.G."/>
            <person name="Gibson D.M."/>
            <person name="Nelson D.R."/>
            <person name="Luo J.G."/>
            <person name="Rep M."/>
            <person name="Liu H."/>
            <person name="Yang S."/>
            <person name="Wang J."/>
            <person name="Krasnoff S.B."/>
            <person name="Xu Y."/>
            <person name="Molnar I."/>
            <person name="Lin M."/>
        </authorList>
    </citation>
    <scope>NUCLEOTIDE SEQUENCE [LARGE SCALE GENOMIC DNA]</scope>
    <source>
        <strain evidence="3 4">ARSEF 6962</strain>
    </source>
</reference>
<dbReference type="InParanoid" id="A0A151GBW8"/>
<dbReference type="GeneID" id="63719156"/>
<feature type="transmembrane region" description="Helical" evidence="2">
    <location>
        <begin position="168"/>
        <end position="185"/>
    </location>
</feature>
<feature type="transmembrane region" description="Helical" evidence="2">
    <location>
        <begin position="70"/>
        <end position="91"/>
    </location>
</feature>
<evidence type="ECO:0000256" key="2">
    <source>
        <dbReference type="SAM" id="Phobius"/>
    </source>
</evidence>
<name>A0A151GBW8_DRECN</name>
<dbReference type="RefSeq" id="XP_040653905.1">
    <property type="nucleotide sequence ID" value="XM_040803801.1"/>
</dbReference>
<dbReference type="InterPro" id="IPR051091">
    <property type="entry name" value="O-Glucosyltr/Glycosyltrsf_90"/>
</dbReference>
<evidence type="ECO:0000256" key="1">
    <source>
        <dbReference type="SAM" id="MobiDB-lite"/>
    </source>
</evidence>
<feature type="compositionally biased region" description="Polar residues" evidence="1">
    <location>
        <begin position="400"/>
        <end position="410"/>
    </location>
</feature>
<feature type="transmembrane region" description="Helical" evidence="2">
    <location>
        <begin position="137"/>
        <end position="156"/>
    </location>
</feature>
<keyword evidence="4" id="KW-1185">Reference proteome</keyword>
<keyword evidence="2" id="KW-0472">Membrane</keyword>
<sequence length="771" mass="85923">MTLSTCILALGTSMSMNQSLSSTYLCFDPIDSRPRTVLLQILAVILDCIIVSILWRILTWSRTARLMLRTLGNTLLMSSLLIASMWVGGAFLGSTQSFGVPYDGSHYLFDVLVDASSFAIWVISTSFWVCETSPGTAISVVTILTGTWSATVNVLGFGDWLHQSRMDSLLPLWLVALGAVFFAYSHELRHVIFIQRAFLGILLVILLAVTAIITLNRGVQVFEQRHPISELIYEAQTKHERWLVKATTSSTLSAAVSVYEERHSGRSPPPNFAEWYQFASSSTIIIDEFGQVDKDLAPFWAFSPSELRRRADIMASLPGIATIAVHDGLVEIRGDGDERENSDLVELAEMIRKFSSHLPDMVLPINLGSNPRILPSWREFRQEQHADLTSMIDSTLKRSAGTSNQTTASDARNGPELDTSPIQAVAFRQMHVGACPPGSGMRTGLRQNVGKFCSHCADRHSRGQLLNDFGLSLEICAQPDVQSLHGFFLADRRPPPVRQLLPLFSASKADGFGDIVIPLPRSRPEKPDSTWQFTRRYDSLYWRGLVGDASSSNDKALRGSHKLRLLHLLKMPTAQDRVVMILPVSGKENLYKPEVVPAFDASNALRFSVEINDSSACSGGRCQLIKQAFGMKSDNEEPLEYRYVLLTDEDDGPPTQVLRTMGSGSVPMVSTIFRTWYTDRIEPWLHFVPIDLRYQALHTTLSYFGGIEKPVKIKGKATKFNGSVKDGEWISHQGQRWAAKALGMKDMEVYLFRVLLEWGRLIDDQRGEMGG</sequence>
<proteinExistence type="predicted"/>
<dbReference type="EMBL" id="LAYC01000003">
    <property type="protein sequence ID" value="KYK54553.1"/>
    <property type="molecule type" value="Genomic_DNA"/>
</dbReference>
<keyword evidence="3" id="KW-0808">Transferase</keyword>
<evidence type="ECO:0000313" key="3">
    <source>
        <dbReference type="EMBL" id="KYK54553.1"/>
    </source>
</evidence>
<keyword evidence="2" id="KW-1133">Transmembrane helix</keyword>
<feature type="region of interest" description="Disordered" evidence="1">
    <location>
        <begin position="394"/>
        <end position="418"/>
    </location>
</feature>